<evidence type="ECO:0000256" key="10">
    <source>
        <dbReference type="ARBA" id="ARBA00023125"/>
    </source>
</evidence>
<dbReference type="PANTHER" id="PTHR11472">
    <property type="entry name" value="DNA REPAIR DEAD HELICASE RAD3/XP-D SUBFAMILY MEMBER"/>
    <property type="match status" value="1"/>
</dbReference>
<comment type="caution">
    <text evidence="16">The sequence shown here is derived from an EMBL/GenBank/DDBJ whole genome shotgun (WGS) entry which is preliminary data.</text>
</comment>
<comment type="similarity">
    <text evidence="13">Belongs to the helicase family. DinG subfamily.</text>
</comment>
<dbReference type="GO" id="GO:0016818">
    <property type="term" value="F:hydrolase activity, acting on acid anhydrides, in phosphorus-containing anhydrides"/>
    <property type="evidence" value="ECO:0007669"/>
    <property type="project" value="InterPro"/>
</dbReference>
<dbReference type="Pfam" id="PF06733">
    <property type="entry name" value="DEAD_2"/>
    <property type="match status" value="1"/>
</dbReference>
<keyword evidence="2" id="KW-0479">Metal-binding</keyword>
<dbReference type="Gene3D" id="3.90.320.10">
    <property type="match status" value="1"/>
</dbReference>
<dbReference type="InterPro" id="IPR027417">
    <property type="entry name" value="P-loop_NTPase"/>
</dbReference>
<evidence type="ECO:0000256" key="6">
    <source>
        <dbReference type="ARBA" id="ARBA00022806"/>
    </source>
</evidence>
<dbReference type="Gene3D" id="1.10.30.20">
    <property type="entry name" value="Bacterial XPD DNA helicase, FeS cluster domain"/>
    <property type="match status" value="1"/>
</dbReference>
<dbReference type="InterPro" id="IPR006554">
    <property type="entry name" value="Helicase-like_DEXD_c2"/>
</dbReference>
<dbReference type="InterPro" id="IPR011604">
    <property type="entry name" value="PDDEXK-like_dom_sf"/>
</dbReference>
<dbReference type="PROSITE" id="PS51193">
    <property type="entry name" value="HELICASE_ATP_BIND_2"/>
    <property type="match status" value="1"/>
</dbReference>
<dbReference type="Pfam" id="PF13307">
    <property type="entry name" value="Helicase_C_2"/>
    <property type="match status" value="1"/>
</dbReference>
<dbReference type="AlphaFoldDB" id="A0A3D2X4Z9"/>
<dbReference type="InterPro" id="IPR014013">
    <property type="entry name" value="Helic_SF1/SF2_ATP-bd_DinG/Rad3"/>
</dbReference>
<dbReference type="InterPro" id="IPR045028">
    <property type="entry name" value="DinG/Rad3-like"/>
</dbReference>
<dbReference type="GO" id="GO:0051539">
    <property type="term" value="F:4 iron, 4 sulfur cluster binding"/>
    <property type="evidence" value="ECO:0007669"/>
    <property type="project" value="UniProtKB-KW"/>
</dbReference>
<evidence type="ECO:0000256" key="9">
    <source>
        <dbReference type="ARBA" id="ARBA00023014"/>
    </source>
</evidence>
<dbReference type="GO" id="GO:0003678">
    <property type="term" value="F:DNA helicase activity"/>
    <property type="evidence" value="ECO:0007669"/>
    <property type="project" value="InterPro"/>
</dbReference>
<dbReference type="EMBL" id="DPVV01000151">
    <property type="protein sequence ID" value="HCL01635.1"/>
    <property type="molecule type" value="Genomic_DNA"/>
</dbReference>
<gene>
    <name evidence="16" type="ORF">DHW61_04340</name>
</gene>
<reference evidence="16 17" key="1">
    <citation type="journal article" date="2018" name="Nat. Biotechnol.">
        <title>A standardized bacterial taxonomy based on genome phylogeny substantially revises the tree of life.</title>
        <authorList>
            <person name="Parks D.H."/>
            <person name="Chuvochina M."/>
            <person name="Waite D.W."/>
            <person name="Rinke C."/>
            <person name="Skarshewski A."/>
            <person name="Chaumeil P.A."/>
            <person name="Hugenholtz P."/>
        </authorList>
    </citation>
    <scope>NUCLEOTIDE SEQUENCE [LARGE SCALE GENOMIC DNA]</scope>
    <source>
        <strain evidence="16">UBA11728</strain>
    </source>
</reference>
<protein>
    <submittedName>
        <fullName evidence="16">Helicase</fullName>
    </submittedName>
</protein>
<keyword evidence="10" id="KW-0238">DNA-binding</keyword>
<dbReference type="Proteomes" id="UP000262969">
    <property type="component" value="Unassembled WGS sequence"/>
</dbReference>
<dbReference type="InterPro" id="IPR042493">
    <property type="entry name" value="XPD_DNA_FeS"/>
</dbReference>
<evidence type="ECO:0000259" key="15">
    <source>
        <dbReference type="PROSITE" id="PS51193"/>
    </source>
</evidence>
<evidence type="ECO:0000256" key="4">
    <source>
        <dbReference type="ARBA" id="ARBA00022763"/>
    </source>
</evidence>
<keyword evidence="9" id="KW-0411">Iron-sulfur</keyword>
<dbReference type="SMART" id="SM00488">
    <property type="entry name" value="DEXDc2"/>
    <property type="match status" value="1"/>
</dbReference>
<evidence type="ECO:0000256" key="13">
    <source>
        <dbReference type="ARBA" id="ARBA00038058"/>
    </source>
</evidence>
<dbReference type="Gene3D" id="3.40.50.300">
    <property type="entry name" value="P-loop containing nucleotide triphosphate hydrolases"/>
    <property type="match status" value="2"/>
</dbReference>
<keyword evidence="7" id="KW-0067">ATP-binding</keyword>
<dbReference type="GO" id="GO:0003677">
    <property type="term" value="F:DNA binding"/>
    <property type="evidence" value="ECO:0007669"/>
    <property type="project" value="UniProtKB-KW"/>
</dbReference>
<name>A0A3D2X4Z9_9FIRM</name>
<evidence type="ECO:0000256" key="5">
    <source>
        <dbReference type="ARBA" id="ARBA00022801"/>
    </source>
</evidence>
<dbReference type="InterPro" id="IPR010614">
    <property type="entry name" value="RAD3-like_helicase_DEAD"/>
</dbReference>
<sequence>MSYTDLKSIKISVRNLVEFIMKSGDLDNSVGKRDPDAMQEGSRLHRKIQRRMGSEYQPEVALRVTVPVSREDIDFELIIEGRADGIITNIEPPKKKNPPSEEHPSLEENHPLEEHYQEEENHPLEEHPPLEDETEGNIHVVIDEIKCVYADISQITEMIPVHRAQALCYAYIYAKERGLDSIGIQITYCHIETEAVRILSEELKFEEVSNWFQNLINEYCKWAAWQIKWMESRNESIKQIDFPFEYRPGQRDLVTGVYRTIIRDKKLYIEAPTGVGKTISTVFPAVKAMGEGFVSKIFYLTAKTITRTVAEDTYQLLLERGLSMKLVTITAKDKICILDKPNCNPAACERAKGHYDRVNDAVFELLTSESRISRELIEQYAKKHCVCPFEMCLDVTLWADGIICDYNYAFDPNVYLRRFFENDKKQDYVFLIDEAHNLVDRAREMYSATLYKQDFLTVKGIIKEKSKAMVKRLEACNEVMLRLKRGCDEIEVLQDVNDLVLPLLRLMSEYEEFFKENGDFEGREVVSQLFFDLRNFLAIHDILGEDYLIYSDYDERGEFRVKLLCMDPARNLLTCLNKGRSAILFSATLLPITYYKEQLGGSEEDYAIYAPSPFDISKRLLMIAKDVSTKYTRRGQEEYERIVSYIEGFVNAKVGNYFVFFPSYQMLQQIAILSEGRIPNILLQKTSMGELEKEEFLAAFEENPTSTKVGYCVMGGIFSEGIDLKNDRLIGAVIVGTGLPQVGNERELFRGYYDDRSGTGFDHAYLYPGINKVLQSAGRVIRTVEDKGAILLLDERFLNSQYKNLFPREWEQY</sequence>
<evidence type="ECO:0000256" key="3">
    <source>
        <dbReference type="ARBA" id="ARBA00022741"/>
    </source>
</evidence>
<keyword evidence="6 16" id="KW-0347">Helicase</keyword>
<evidence type="ECO:0000313" key="16">
    <source>
        <dbReference type="EMBL" id="HCL01635.1"/>
    </source>
</evidence>
<keyword evidence="8" id="KW-0408">Iron</keyword>
<dbReference type="Gene3D" id="1.10.275.40">
    <property type="match status" value="1"/>
</dbReference>
<evidence type="ECO:0000256" key="11">
    <source>
        <dbReference type="ARBA" id="ARBA00023204"/>
    </source>
</evidence>
<feature type="non-terminal residue" evidence="16">
    <location>
        <position position="813"/>
    </location>
</feature>
<dbReference type="SUPFAM" id="SSF52540">
    <property type="entry name" value="P-loop containing nucleoside triphosphate hydrolases"/>
    <property type="match status" value="2"/>
</dbReference>
<keyword evidence="12" id="KW-0413">Isomerase</keyword>
<dbReference type="PANTHER" id="PTHR11472:SF34">
    <property type="entry name" value="REGULATOR OF TELOMERE ELONGATION HELICASE 1"/>
    <property type="match status" value="1"/>
</dbReference>
<organism evidence="16 17">
    <name type="scientific">Lachnoclostridium phytofermentans</name>
    <dbReference type="NCBI Taxonomy" id="66219"/>
    <lineage>
        <taxon>Bacteria</taxon>
        <taxon>Bacillati</taxon>
        <taxon>Bacillota</taxon>
        <taxon>Clostridia</taxon>
        <taxon>Lachnospirales</taxon>
        <taxon>Lachnospiraceae</taxon>
    </lineage>
</organism>
<evidence type="ECO:0000256" key="12">
    <source>
        <dbReference type="ARBA" id="ARBA00023235"/>
    </source>
</evidence>
<feature type="compositionally biased region" description="Basic and acidic residues" evidence="14">
    <location>
        <begin position="92"/>
        <end position="107"/>
    </location>
</feature>
<feature type="region of interest" description="Disordered" evidence="14">
    <location>
        <begin position="88"/>
        <end position="107"/>
    </location>
</feature>
<keyword evidence="3" id="KW-0547">Nucleotide-binding</keyword>
<evidence type="ECO:0000256" key="1">
    <source>
        <dbReference type="ARBA" id="ARBA00022485"/>
    </source>
</evidence>
<dbReference type="GO" id="GO:0046872">
    <property type="term" value="F:metal ion binding"/>
    <property type="evidence" value="ECO:0007669"/>
    <property type="project" value="UniProtKB-KW"/>
</dbReference>
<evidence type="ECO:0000256" key="7">
    <source>
        <dbReference type="ARBA" id="ARBA00022840"/>
    </source>
</evidence>
<keyword evidence="5" id="KW-0378">Hydrolase</keyword>
<evidence type="ECO:0000313" key="17">
    <source>
        <dbReference type="Proteomes" id="UP000262969"/>
    </source>
</evidence>
<evidence type="ECO:0000256" key="14">
    <source>
        <dbReference type="SAM" id="MobiDB-lite"/>
    </source>
</evidence>
<dbReference type="InterPro" id="IPR006555">
    <property type="entry name" value="ATP-dep_Helicase_C"/>
</dbReference>
<keyword evidence="4" id="KW-0227">DNA damage</keyword>
<feature type="domain" description="Helicase ATP-binding" evidence="15">
    <location>
        <begin position="236"/>
        <end position="485"/>
    </location>
</feature>
<dbReference type="SMART" id="SM00491">
    <property type="entry name" value="HELICc2"/>
    <property type="match status" value="1"/>
</dbReference>
<proteinExistence type="inferred from homology"/>
<evidence type="ECO:0000256" key="2">
    <source>
        <dbReference type="ARBA" id="ARBA00022723"/>
    </source>
</evidence>
<keyword evidence="11" id="KW-0234">DNA repair</keyword>
<dbReference type="GO" id="GO:0005524">
    <property type="term" value="F:ATP binding"/>
    <property type="evidence" value="ECO:0007669"/>
    <property type="project" value="UniProtKB-KW"/>
</dbReference>
<evidence type="ECO:0000256" key="8">
    <source>
        <dbReference type="ARBA" id="ARBA00023004"/>
    </source>
</evidence>
<accession>A0A3D2X4Z9</accession>
<keyword evidence="1" id="KW-0004">4Fe-4S</keyword>
<dbReference type="GO" id="GO:0006281">
    <property type="term" value="P:DNA repair"/>
    <property type="evidence" value="ECO:0007669"/>
    <property type="project" value="UniProtKB-KW"/>
</dbReference>